<reference evidence="2" key="2">
    <citation type="submission" date="2019-07" db="EMBL/GenBank/DDBJ databases">
        <authorList>
            <person name="Yang Y."/>
            <person name="Bocs S."/>
            <person name="Baudouin L."/>
        </authorList>
    </citation>
    <scope>NUCLEOTIDE SEQUENCE</scope>
    <source>
        <tissue evidence="2">Spear leaf of Hainan Tall coconut</tissue>
    </source>
</reference>
<protein>
    <submittedName>
        <fullName evidence="2">Putative pollen-specific leucine-rich repeat extensin-like protein 2</fullName>
    </submittedName>
</protein>
<sequence>MPTVPSPAQEPYLAPPVQPTYTTHQQYQMPIQQSQPPSPQQYQPTSQLQQPFSQPIQTHQPPNPSPQLQPTLPHPTKESAPYTAPSQSYPPSICQPSSFTQPSTRAPPTQRFYGPNTSMYETPASRPSLVHIPYCAGYNIPTGPSFSEPYSYSGSSPSHYGSSTIKPSPFSSSAASGGSNCQHLPMAEVLPQALPTESSSGGSTGNGVAIDDVVEKVATMGFL</sequence>
<accession>A0A8K0ITM7</accession>
<feature type="region of interest" description="Disordered" evidence="1">
    <location>
        <begin position="1"/>
        <end position="120"/>
    </location>
</feature>
<name>A0A8K0ITM7_COCNU</name>
<proteinExistence type="predicted"/>
<reference evidence="2" key="1">
    <citation type="journal article" date="2017" name="Gigascience">
        <title>The genome draft of coconut (Cocos nucifera).</title>
        <authorList>
            <person name="Xiao Y."/>
            <person name="Xu P."/>
            <person name="Fan H."/>
            <person name="Baudouin L."/>
            <person name="Xia W."/>
            <person name="Bocs S."/>
            <person name="Xu J."/>
            <person name="Li Q."/>
            <person name="Guo A."/>
            <person name="Zhou L."/>
            <person name="Li J."/>
            <person name="Wu Y."/>
            <person name="Ma Z."/>
            <person name="Armero A."/>
            <person name="Issali A.E."/>
            <person name="Liu N."/>
            <person name="Peng M."/>
            <person name="Yang Y."/>
        </authorList>
    </citation>
    <scope>NUCLEOTIDE SEQUENCE</scope>
    <source>
        <tissue evidence="2">Spear leaf of Hainan Tall coconut</tissue>
    </source>
</reference>
<feature type="region of interest" description="Disordered" evidence="1">
    <location>
        <begin position="149"/>
        <end position="179"/>
    </location>
</feature>
<feature type="compositionally biased region" description="Polar residues" evidence="1">
    <location>
        <begin position="84"/>
        <end position="107"/>
    </location>
</feature>
<organism evidence="2 3">
    <name type="scientific">Cocos nucifera</name>
    <name type="common">Coconut palm</name>
    <dbReference type="NCBI Taxonomy" id="13894"/>
    <lineage>
        <taxon>Eukaryota</taxon>
        <taxon>Viridiplantae</taxon>
        <taxon>Streptophyta</taxon>
        <taxon>Embryophyta</taxon>
        <taxon>Tracheophyta</taxon>
        <taxon>Spermatophyta</taxon>
        <taxon>Magnoliopsida</taxon>
        <taxon>Liliopsida</taxon>
        <taxon>Arecaceae</taxon>
        <taxon>Arecoideae</taxon>
        <taxon>Cocoseae</taxon>
        <taxon>Attaleinae</taxon>
        <taxon>Cocos</taxon>
    </lineage>
</organism>
<evidence type="ECO:0000256" key="1">
    <source>
        <dbReference type="SAM" id="MobiDB-lite"/>
    </source>
</evidence>
<evidence type="ECO:0000313" key="3">
    <source>
        <dbReference type="Proteomes" id="UP000797356"/>
    </source>
</evidence>
<evidence type="ECO:0000313" key="2">
    <source>
        <dbReference type="EMBL" id="KAG1367012.1"/>
    </source>
</evidence>
<dbReference type="Proteomes" id="UP000797356">
    <property type="component" value="Chromosome 13"/>
</dbReference>
<keyword evidence="3" id="KW-1185">Reference proteome</keyword>
<dbReference type="PANTHER" id="PTHR31805">
    <property type="entry name" value="RECEPTOR-LIKE KINASE, PUTATIVE (DUF1421)-RELATED"/>
    <property type="match status" value="1"/>
</dbReference>
<dbReference type="EMBL" id="CM017884">
    <property type="protein sequence ID" value="KAG1367012.1"/>
    <property type="molecule type" value="Genomic_DNA"/>
</dbReference>
<feature type="compositionally biased region" description="Low complexity" evidence="1">
    <location>
        <begin position="25"/>
        <end position="51"/>
    </location>
</feature>
<gene>
    <name evidence="2" type="ORF">COCNU_13G008020</name>
</gene>
<dbReference type="AlphaFoldDB" id="A0A8K0ITM7"/>
<comment type="caution">
    <text evidence="2">The sequence shown here is derived from an EMBL/GenBank/DDBJ whole genome shotgun (WGS) entry which is preliminary data.</text>
</comment>
<dbReference type="PANTHER" id="PTHR31805:SF14">
    <property type="entry name" value="RECEPTOR-LIKE KINASE, PUTATIVE (DUF1421)-RELATED"/>
    <property type="match status" value="1"/>
</dbReference>